<keyword evidence="2" id="KW-0808">Transferase</keyword>
<reference evidence="2" key="2">
    <citation type="submission" date="2021-04" db="EMBL/GenBank/DDBJ databases">
        <authorList>
            <person name="Gilroy R."/>
        </authorList>
    </citation>
    <scope>NUCLEOTIDE SEQUENCE</scope>
    <source>
        <strain evidence="2">CHK196-3914</strain>
    </source>
</reference>
<evidence type="ECO:0000313" key="3">
    <source>
        <dbReference type="Proteomes" id="UP000824116"/>
    </source>
</evidence>
<accession>A0A9D2G8C9</accession>
<reference evidence="2" key="1">
    <citation type="journal article" date="2021" name="PeerJ">
        <title>Extensive microbial diversity within the chicken gut microbiome revealed by metagenomics and culture.</title>
        <authorList>
            <person name="Gilroy R."/>
            <person name="Ravi A."/>
            <person name="Getino M."/>
            <person name="Pursley I."/>
            <person name="Horton D.L."/>
            <person name="Alikhan N.F."/>
            <person name="Baker D."/>
            <person name="Gharbi K."/>
            <person name="Hall N."/>
            <person name="Watson M."/>
            <person name="Adriaenssens E.M."/>
            <person name="Foster-Nyarko E."/>
            <person name="Jarju S."/>
            <person name="Secka A."/>
            <person name="Antonio M."/>
            <person name="Oren A."/>
            <person name="Chaudhuri R.R."/>
            <person name="La Ragione R."/>
            <person name="Hildebrand F."/>
            <person name="Pallen M.J."/>
        </authorList>
    </citation>
    <scope>NUCLEOTIDE SEQUENCE</scope>
    <source>
        <strain evidence="2">CHK196-3914</strain>
    </source>
</reference>
<feature type="non-terminal residue" evidence="2">
    <location>
        <position position="88"/>
    </location>
</feature>
<organism evidence="2 3">
    <name type="scientific">Candidatus Mediterraneibacter stercoravium</name>
    <dbReference type="NCBI Taxonomy" id="2838685"/>
    <lineage>
        <taxon>Bacteria</taxon>
        <taxon>Bacillati</taxon>
        <taxon>Bacillota</taxon>
        <taxon>Clostridia</taxon>
        <taxon>Lachnospirales</taxon>
        <taxon>Lachnospiraceae</taxon>
        <taxon>Mediterraneibacter</taxon>
    </lineage>
</organism>
<gene>
    <name evidence="2" type="ORF">H9723_03495</name>
</gene>
<feature type="domain" description="Ribosomal RNA small subunit methyltransferase F N-terminal" evidence="1">
    <location>
        <begin position="3"/>
        <end position="88"/>
    </location>
</feature>
<dbReference type="EMBL" id="DXAY01000084">
    <property type="protein sequence ID" value="HIZ74297.1"/>
    <property type="molecule type" value="Genomic_DNA"/>
</dbReference>
<protein>
    <submittedName>
        <fullName evidence="2">SAM-dependent methyltransferase</fullName>
    </submittedName>
</protein>
<evidence type="ECO:0000259" key="1">
    <source>
        <dbReference type="Pfam" id="PF17125"/>
    </source>
</evidence>
<dbReference type="InterPro" id="IPR029063">
    <property type="entry name" value="SAM-dependent_MTases_sf"/>
</dbReference>
<dbReference type="GO" id="GO:0032259">
    <property type="term" value="P:methylation"/>
    <property type="evidence" value="ECO:0007669"/>
    <property type="project" value="UniProtKB-KW"/>
</dbReference>
<dbReference type="InterPro" id="IPR031341">
    <property type="entry name" value="Methyltr_RsmF_N"/>
</dbReference>
<dbReference type="Proteomes" id="UP000824116">
    <property type="component" value="Unassembled WGS sequence"/>
</dbReference>
<evidence type="ECO:0000313" key="2">
    <source>
        <dbReference type="EMBL" id="HIZ74297.1"/>
    </source>
</evidence>
<dbReference type="Pfam" id="PF17125">
    <property type="entry name" value="Methyltr_RsmF_N"/>
    <property type="match status" value="1"/>
</dbReference>
<proteinExistence type="predicted"/>
<name>A0A9D2G8C9_9FIRM</name>
<dbReference type="SUPFAM" id="SSF53335">
    <property type="entry name" value="S-adenosyl-L-methionine-dependent methyltransferases"/>
    <property type="match status" value="1"/>
</dbReference>
<dbReference type="GO" id="GO:0008168">
    <property type="term" value="F:methyltransferase activity"/>
    <property type="evidence" value="ECO:0007669"/>
    <property type="project" value="UniProtKB-KW"/>
</dbReference>
<dbReference type="AlphaFoldDB" id="A0A9D2G8C9"/>
<dbReference type="Gene3D" id="3.30.70.1170">
    <property type="entry name" value="Sun protein, domain 3"/>
    <property type="match status" value="1"/>
</dbReference>
<comment type="caution">
    <text evidence="2">The sequence shown here is derived from an EMBL/GenBank/DDBJ whole genome shotgun (WGS) entry which is preliminary data.</text>
</comment>
<sequence>MNLPKAFEEEMVNLLGDEDYKKYTECFDESRHYGLRVNTAKISVEEFLKIAPWPLERVPWISNGFYYDGENIQPAKHPYYFAGLYYLQ</sequence>
<keyword evidence="2" id="KW-0489">Methyltransferase</keyword>